<dbReference type="RefSeq" id="WP_183394669.1">
    <property type="nucleotide sequence ID" value="NZ_JACIDR010000002.1"/>
</dbReference>
<sequence length="202" mass="22600">MTPWSAEEEAAFASGSIGYGIFFHLRTDPPVRLWAGIGDCEGEINAIDQTSEIYRGAGTLTDIPAVQSMINGKSERIAFRLSGVDDRVLELARGERAAIKGKTVHLGFGVFRRDWSSLLGPVRWVWRGRADYMEEVIGEADDISAPLRRSVQLSVGSMLTSRKRPQFSFYTDKDQQSRSPGDRFCERTPNYVQEYAKIFGPT</sequence>
<organism evidence="1 2">
    <name type="scientific">Hansschlegelia beijingensis</name>
    <dbReference type="NCBI Taxonomy" id="1133344"/>
    <lineage>
        <taxon>Bacteria</taxon>
        <taxon>Pseudomonadati</taxon>
        <taxon>Pseudomonadota</taxon>
        <taxon>Alphaproteobacteria</taxon>
        <taxon>Hyphomicrobiales</taxon>
        <taxon>Methylopilaceae</taxon>
        <taxon>Hansschlegelia</taxon>
    </lineage>
</organism>
<dbReference type="EMBL" id="JACIDR010000002">
    <property type="protein sequence ID" value="MBB3972786.1"/>
    <property type="molecule type" value="Genomic_DNA"/>
</dbReference>
<accession>A0A7W6CX95</accession>
<name>A0A7W6CX95_9HYPH</name>
<evidence type="ECO:0008006" key="3">
    <source>
        <dbReference type="Google" id="ProtNLM"/>
    </source>
</evidence>
<reference evidence="1 2" key="1">
    <citation type="submission" date="2020-08" db="EMBL/GenBank/DDBJ databases">
        <title>Genomic Encyclopedia of Type Strains, Phase IV (KMG-IV): sequencing the most valuable type-strain genomes for metagenomic binning, comparative biology and taxonomic classification.</title>
        <authorList>
            <person name="Goeker M."/>
        </authorList>
    </citation>
    <scope>NUCLEOTIDE SEQUENCE [LARGE SCALE GENOMIC DNA]</scope>
    <source>
        <strain evidence="1 2">DSM 25481</strain>
    </source>
</reference>
<dbReference type="Proteomes" id="UP000528964">
    <property type="component" value="Unassembled WGS sequence"/>
</dbReference>
<protein>
    <recommendedName>
        <fullName evidence="3">DUF2163 domain-containing protein</fullName>
    </recommendedName>
</protein>
<comment type="caution">
    <text evidence="1">The sequence shown here is derived from an EMBL/GenBank/DDBJ whole genome shotgun (WGS) entry which is preliminary data.</text>
</comment>
<dbReference type="AlphaFoldDB" id="A0A7W6CX95"/>
<gene>
    <name evidence="1" type="ORF">GGR24_001443</name>
</gene>
<evidence type="ECO:0000313" key="2">
    <source>
        <dbReference type="Proteomes" id="UP000528964"/>
    </source>
</evidence>
<keyword evidence="2" id="KW-1185">Reference proteome</keyword>
<evidence type="ECO:0000313" key="1">
    <source>
        <dbReference type="EMBL" id="MBB3972786.1"/>
    </source>
</evidence>
<proteinExistence type="predicted"/>